<evidence type="ECO:0000313" key="4">
    <source>
        <dbReference type="Proteomes" id="UP001054821"/>
    </source>
</evidence>
<gene>
    <name evidence="3" type="ORF">L3X38_012523</name>
</gene>
<keyword evidence="4" id="KW-1185">Reference proteome</keyword>
<feature type="transmembrane region" description="Helical" evidence="1">
    <location>
        <begin position="64"/>
        <end position="83"/>
    </location>
</feature>
<name>A0AAD4ZGG7_PRUDU</name>
<sequence>MHGRWSFLLLLKTWLVASGSFGSSLIHVVLLSSTRLALLPKASTINPVLIMHKLSVLLSSSPQFALFLALLSLMVGLFGNWMSKMPFSMVFFRKIFTWFNLLAILTRQAYNMFISYIRPFMASSKPHGLGFSVSVTSSSQLGSLAA</sequence>
<organism evidence="3 4">
    <name type="scientific">Prunus dulcis</name>
    <name type="common">Almond</name>
    <name type="synonym">Amygdalus dulcis</name>
    <dbReference type="NCBI Taxonomy" id="3755"/>
    <lineage>
        <taxon>Eukaryota</taxon>
        <taxon>Viridiplantae</taxon>
        <taxon>Streptophyta</taxon>
        <taxon>Embryophyta</taxon>
        <taxon>Tracheophyta</taxon>
        <taxon>Spermatophyta</taxon>
        <taxon>Magnoliopsida</taxon>
        <taxon>eudicotyledons</taxon>
        <taxon>Gunneridae</taxon>
        <taxon>Pentapetalae</taxon>
        <taxon>rosids</taxon>
        <taxon>fabids</taxon>
        <taxon>Rosales</taxon>
        <taxon>Rosaceae</taxon>
        <taxon>Amygdaloideae</taxon>
        <taxon>Amygdaleae</taxon>
        <taxon>Prunus</taxon>
    </lineage>
</organism>
<evidence type="ECO:0000256" key="1">
    <source>
        <dbReference type="SAM" id="Phobius"/>
    </source>
</evidence>
<keyword evidence="1" id="KW-0472">Membrane</keyword>
<keyword evidence="2" id="KW-0732">Signal</keyword>
<evidence type="ECO:0000313" key="3">
    <source>
        <dbReference type="EMBL" id="KAI5344646.1"/>
    </source>
</evidence>
<keyword evidence="1" id="KW-1133">Transmembrane helix</keyword>
<accession>A0AAD4ZGG7</accession>
<proteinExistence type="predicted"/>
<dbReference type="AlphaFoldDB" id="A0AAD4ZGG7"/>
<keyword evidence="1" id="KW-0812">Transmembrane</keyword>
<evidence type="ECO:0000256" key="2">
    <source>
        <dbReference type="SAM" id="SignalP"/>
    </source>
</evidence>
<reference evidence="3 4" key="1">
    <citation type="journal article" date="2022" name="G3 (Bethesda)">
        <title>Whole-genome sequence and methylome profiling of the almond [Prunus dulcis (Mill.) D.A. Webb] cultivar 'Nonpareil'.</title>
        <authorList>
            <person name="D'Amico-Willman K.M."/>
            <person name="Ouma W.Z."/>
            <person name="Meulia T."/>
            <person name="Sideli G.M."/>
            <person name="Gradziel T.M."/>
            <person name="Fresnedo-Ramirez J."/>
        </authorList>
    </citation>
    <scope>NUCLEOTIDE SEQUENCE [LARGE SCALE GENOMIC DNA]</scope>
    <source>
        <strain evidence="3">Clone GOH B32 T37-40</strain>
    </source>
</reference>
<feature type="chain" id="PRO_5042116542" evidence="2">
    <location>
        <begin position="19"/>
        <end position="146"/>
    </location>
</feature>
<feature type="transmembrane region" description="Helical" evidence="1">
    <location>
        <begin position="95"/>
        <end position="117"/>
    </location>
</feature>
<comment type="caution">
    <text evidence="3">The sequence shown here is derived from an EMBL/GenBank/DDBJ whole genome shotgun (WGS) entry which is preliminary data.</text>
</comment>
<feature type="signal peptide" evidence="2">
    <location>
        <begin position="1"/>
        <end position="18"/>
    </location>
</feature>
<protein>
    <submittedName>
        <fullName evidence="3">Uncharacterized protein</fullName>
    </submittedName>
</protein>
<dbReference type="Proteomes" id="UP001054821">
    <property type="component" value="Chromosome 2"/>
</dbReference>
<dbReference type="EMBL" id="JAJFAZ020000002">
    <property type="protein sequence ID" value="KAI5344646.1"/>
    <property type="molecule type" value="Genomic_DNA"/>
</dbReference>